<dbReference type="InterPro" id="IPR011442">
    <property type="entry name" value="TAF6_C"/>
</dbReference>
<evidence type="ECO:0000256" key="6">
    <source>
        <dbReference type="ARBA" id="ARBA00076308"/>
    </source>
</evidence>
<dbReference type="GO" id="GO:0046695">
    <property type="term" value="C:SLIK (SAGA-like) complex"/>
    <property type="evidence" value="ECO:0007669"/>
    <property type="project" value="InterPro"/>
</dbReference>
<evidence type="ECO:0000256" key="7">
    <source>
        <dbReference type="ARBA" id="ARBA00093655"/>
    </source>
</evidence>
<dbReference type="FunFam" id="1.10.20.10:FF:000033">
    <property type="entry name" value="Transcription initiation factor TFIID complex subunit"/>
    <property type="match status" value="1"/>
</dbReference>
<dbReference type="GO" id="GO:0051123">
    <property type="term" value="P:RNA polymerase II preinitiation complex assembly"/>
    <property type="evidence" value="ECO:0007669"/>
    <property type="project" value="TreeGrafter"/>
</dbReference>
<dbReference type="CDD" id="cd08050">
    <property type="entry name" value="TAF6C"/>
    <property type="match status" value="1"/>
</dbReference>
<feature type="compositionally biased region" description="Low complexity" evidence="8">
    <location>
        <begin position="192"/>
        <end position="201"/>
    </location>
</feature>
<dbReference type="AlphaFoldDB" id="A0A9P8PLI9"/>
<proteinExistence type="inferred from homology"/>
<dbReference type="SMART" id="SM00803">
    <property type="entry name" value="TAF"/>
    <property type="match status" value="1"/>
</dbReference>
<dbReference type="GO" id="GO:0003713">
    <property type="term" value="F:transcription coactivator activity"/>
    <property type="evidence" value="ECO:0007669"/>
    <property type="project" value="TreeGrafter"/>
</dbReference>
<evidence type="ECO:0000259" key="9">
    <source>
        <dbReference type="SMART" id="SM00803"/>
    </source>
</evidence>
<dbReference type="Proteomes" id="UP000774326">
    <property type="component" value="Unassembled WGS sequence"/>
</dbReference>
<comment type="similarity">
    <text evidence="2">Belongs to the TAF6 family.</text>
</comment>
<dbReference type="SUPFAM" id="SSF47113">
    <property type="entry name" value="Histone-fold"/>
    <property type="match status" value="1"/>
</dbReference>
<evidence type="ECO:0000256" key="5">
    <source>
        <dbReference type="ARBA" id="ARBA00023242"/>
    </source>
</evidence>
<dbReference type="SUPFAM" id="SSF48371">
    <property type="entry name" value="ARM repeat"/>
    <property type="match status" value="1"/>
</dbReference>
<dbReference type="GO" id="GO:0006325">
    <property type="term" value="P:chromatin organization"/>
    <property type="evidence" value="ECO:0007669"/>
    <property type="project" value="UniProtKB-ARBA"/>
</dbReference>
<dbReference type="GO" id="GO:0016251">
    <property type="term" value="F:RNA polymerase II general transcription initiation factor activity"/>
    <property type="evidence" value="ECO:0007669"/>
    <property type="project" value="InterPro"/>
</dbReference>
<feature type="compositionally biased region" description="Basic and acidic residues" evidence="8">
    <location>
        <begin position="351"/>
        <end position="360"/>
    </location>
</feature>
<dbReference type="PANTHER" id="PTHR10221">
    <property type="entry name" value="TRANSCRIPTION INITIATION FACTOR TFIID SUBUNIT 6"/>
    <property type="match status" value="1"/>
</dbReference>
<dbReference type="Gene3D" id="1.10.20.10">
    <property type="entry name" value="Histone, subunit A"/>
    <property type="match status" value="1"/>
</dbReference>
<dbReference type="Gene3D" id="1.25.40.770">
    <property type="entry name" value="TAF6, C-terminal HEAT repeat domain"/>
    <property type="match status" value="1"/>
</dbReference>
<dbReference type="EMBL" id="JAEUBG010005612">
    <property type="protein sequence ID" value="KAH3673602.1"/>
    <property type="molecule type" value="Genomic_DNA"/>
</dbReference>
<feature type="domain" description="TATA box binding protein associated factor (TAF) histone-like fold" evidence="9">
    <location>
        <begin position="15"/>
        <end position="79"/>
    </location>
</feature>
<name>A0A9P8PLI9_WICPI</name>
<keyword evidence="5" id="KW-0539">Nucleus</keyword>
<evidence type="ECO:0000313" key="11">
    <source>
        <dbReference type="Proteomes" id="UP000774326"/>
    </source>
</evidence>
<keyword evidence="4" id="KW-0804">Transcription</keyword>
<protein>
    <recommendedName>
        <fullName evidence="6">TBP-associated factor 6</fullName>
    </recommendedName>
    <alternativeName>
        <fullName evidence="7">Transcription initiation factor TFIID subunit 6</fullName>
    </alternativeName>
</protein>
<dbReference type="InterPro" id="IPR016024">
    <property type="entry name" value="ARM-type_fold"/>
</dbReference>
<feature type="compositionally biased region" description="Low complexity" evidence="8">
    <location>
        <begin position="209"/>
        <end position="221"/>
    </location>
</feature>
<dbReference type="InterPro" id="IPR037796">
    <property type="entry name" value="TAF6"/>
</dbReference>
<feature type="region of interest" description="Disordered" evidence="8">
    <location>
        <begin position="351"/>
        <end position="375"/>
    </location>
</feature>
<dbReference type="GO" id="GO:0046982">
    <property type="term" value="F:protein heterodimerization activity"/>
    <property type="evidence" value="ECO:0007669"/>
    <property type="project" value="InterPro"/>
</dbReference>
<dbReference type="Pfam" id="PF07571">
    <property type="entry name" value="TAF6_C"/>
    <property type="match status" value="1"/>
</dbReference>
<feature type="region of interest" description="Disordered" evidence="8">
    <location>
        <begin position="179"/>
        <end position="226"/>
    </location>
</feature>
<dbReference type="GO" id="GO:0000124">
    <property type="term" value="C:SAGA complex"/>
    <property type="evidence" value="ECO:0007669"/>
    <property type="project" value="InterPro"/>
</dbReference>
<dbReference type="PANTHER" id="PTHR10221:SF9">
    <property type="entry name" value="TRANSCRIPTION INITIATION FACTOR TFIID SUBUNIT 6"/>
    <property type="match status" value="1"/>
</dbReference>
<organism evidence="10 11">
    <name type="scientific">Wickerhamomyces pijperi</name>
    <name type="common">Yeast</name>
    <name type="synonym">Pichia pijperi</name>
    <dbReference type="NCBI Taxonomy" id="599730"/>
    <lineage>
        <taxon>Eukaryota</taxon>
        <taxon>Fungi</taxon>
        <taxon>Dikarya</taxon>
        <taxon>Ascomycota</taxon>
        <taxon>Saccharomycotina</taxon>
        <taxon>Saccharomycetes</taxon>
        <taxon>Phaffomycetales</taxon>
        <taxon>Wickerhamomycetaceae</taxon>
        <taxon>Wickerhamomyces</taxon>
    </lineage>
</organism>
<dbReference type="CDD" id="cd22931">
    <property type="entry name" value="HFD_TAF6"/>
    <property type="match status" value="1"/>
</dbReference>
<evidence type="ECO:0000256" key="4">
    <source>
        <dbReference type="ARBA" id="ARBA00023163"/>
    </source>
</evidence>
<evidence type="ECO:0000256" key="1">
    <source>
        <dbReference type="ARBA" id="ARBA00004123"/>
    </source>
</evidence>
<dbReference type="InterPro" id="IPR004823">
    <property type="entry name" value="TAF_TATA-bd_Histone-like_dom"/>
</dbReference>
<evidence type="ECO:0000256" key="3">
    <source>
        <dbReference type="ARBA" id="ARBA00023015"/>
    </source>
</evidence>
<gene>
    <name evidence="10" type="ORF">WICPIJ_009719</name>
</gene>
<keyword evidence="3" id="KW-0805">Transcription regulation</keyword>
<dbReference type="InterPro" id="IPR046344">
    <property type="entry name" value="TAF6_C_sf"/>
</dbReference>
<evidence type="ECO:0000256" key="2">
    <source>
        <dbReference type="ARBA" id="ARBA00007688"/>
    </source>
</evidence>
<accession>A0A9P8PLI9</accession>
<reference evidence="10" key="2">
    <citation type="submission" date="2021-01" db="EMBL/GenBank/DDBJ databases">
        <authorList>
            <person name="Schikora-Tamarit M.A."/>
        </authorList>
    </citation>
    <scope>NUCLEOTIDE SEQUENCE</scope>
    <source>
        <strain evidence="10">CBS2887</strain>
    </source>
</reference>
<comment type="caution">
    <text evidence="10">The sequence shown here is derived from an EMBL/GenBank/DDBJ whole genome shotgun (WGS) entry which is preliminary data.</text>
</comment>
<dbReference type="InterPro" id="IPR009072">
    <property type="entry name" value="Histone-fold"/>
</dbReference>
<comment type="subcellular location">
    <subcellularLocation>
        <location evidence="1">Nucleus</location>
    </subcellularLocation>
</comment>
<dbReference type="GO" id="GO:0005669">
    <property type="term" value="C:transcription factor TFIID complex"/>
    <property type="evidence" value="ECO:0007669"/>
    <property type="project" value="InterPro"/>
</dbReference>
<evidence type="ECO:0000256" key="8">
    <source>
        <dbReference type="SAM" id="MobiDB-lite"/>
    </source>
</evidence>
<dbReference type="Pfam" id="PF02969">
    <property type="entry name" value="TAF"/>
    <property type="match status" value="1"/>
</dbReference>
<dbReference type="OrthoDB" id="361039at2759"/>
<evidence type="ECO:0000313" key="10">
    <source>
        <dbReference type="EMBL" id="KAH3673602.1"/>
    </source>
</evidence>
<keyword evidence="11" id="KW-1185">Reference proteome</keyword>
<reference evidence="10" key="1">
    <citation type="journal article" date="2021" name="Open Biol.">
        <title>Shared evolutionary footprints suggest mitochondrial oxidative damage underlies multiple complex I losses in fungi.</title>
        <authorList>
            <person name="Schikora-Tamarit M.A."/>
            <person name="Marcet-Houben M."/>
            <person name="Nosek J."/>
            <person name="Gabaldon T."/>
        </authorList>
    </citation>
    <scope>NUCLEOTIDE SEQUENCE</scope>
    <source>
        <strain evidence="10">CBS2887</strain>
    </source>
</reference>
<sequence>MSNPQTSRQPLSHTLWSPIDTVKDVADSLGLSDLNDETSRNLAMDVEYRIHEILEQAHKFMRHSKRKTLTTNDISKALRILNVEPLYGYDVSRDLKFKEALISNGQTLYYVDEEEMDLEKLINQPLPKVPRQCNFTAHWLAIEGVQPLIPQNPLISDVKQIVPAQRGAITNILTSESSYHQASTNGGNNGVNGADSNASGSTGTGTGTAGEANGGNTAAGSIQTAVDPGNTNAKDIEIKPLVKHVLSKELQVYFNKVIQALSSQAEDDALKNAALSSIRSDPGLHQLIPYFIQFISEQITHNLNDLSILITMLELIFAILDNANIFLDPYIHSLIPSILTLLIAKRIGENKKDSGNKDQQEAGQDPGSNNNNNNNNHFAVRDYAASLLEHVCQKFCKSYTTLKPRVTRTLLKAFLDSNKPVGTIYGSLIGLRIMGSEVIRLTLLGNLKDWSKVYLVNPNLNSEDKERLIATVISNLIKLTDDLNKSTNSDDGDIDMESELNEEQLDRLKARIGDILADAVAKNEKNKLIYDAVFFGELQ</sequence>